<evidence type="ECO:0000313" key="2">
    <source>
        <dbReference type="EMBL" id="MDR8019349.1"/>
    </source>
</evidence>
<organism evidence="2 3">
    <name type="scientific">Nesterenkonia aerolata</name>
    <dbReference type="NCBI Taxonomy" id="3074079"/>
    <lineage>
        <taxon>Bacteria</taxon>
        <taxon>Bacillati</taxon>
        <taxon>Actinomycetota</taxon>
        <taxon>Actinomycetes</taxon>
        <taxon>Micrococcales</taxon>
        <taxon>Micrococcaceae</taxon>
        <taxon>Nesterenkonia</taxon>
    </lineage>
</organism>
<comment type="caution">
    <text evidence="2">The sequence shown here is derived from an EMBL/GenBank/DDBJ whole genome shotgun (WGS) entry which is preliminary data.</text>
</comment>
<name>A0ABU2DS97_9MICC</name>
<dbReference type="EMBL" id="JAVKGR010000007">
    <property type="protein sequence ID" value="MDR8019349.1"/>
    <property type="molecule type" value="Genomic_DNA"/>
</dbReference>
<dbReference type="InterPro" id="IPR002758">
    <property type="entry name" value="Cation_antiport_E"/>
</dbReference>
<dbReference type="Proteomes" id="UP001251870">
    <property type="component" value="Unassembled WGS sequence"/>
</dbReference>
<evidence type="ECO:0000313" key="3">
    <source>
        <dbReference type="Proteomes" id="UP001251870"/>
    </source>
</evidence>
<sequence>MTGRKTSGDSSAAAGRPGLGTWLLAGWWRVLLFGLLWAALSAAVADYAWYGLFSVAAAVALSLWLSPPRRGVPVRRWPRRLVAAVRLALWFAVSSVHGGVDVALRAVRWRVGIAPEVVCAPVELPAGGGRQLALLMMNLMPGTMVQRVLEDGGPQDHRVELHTLSVSLKPAQQWHKLQQLIAPVFDRG</sequence>
<proteinExistence type="predicted"/>
<protein>
    <submittedName>
        <fullName evidence="2">Na+/H+ antiporter subunit E</fullName>
    </submittedName>
</protein>
<gene>
    <name evidence="2" type="ORF">RIL96_07190</name>
</gene>
<feature type="transmembrane region" description="Helical" evidence="1">
    <location>
        <begin position="21"/>
        <end position="41"/>
    </location>
</feature>
<keyword evidence="1" id="KW-1133">Transmembrane helix</keyword>
<keyword evidence="3" id="KW-1185">Reference proteome</keyword>
<keyword evidence="1" id="KW-0472">Membrane</keyword>
<feature type="transmembrane region" description="Helical" evidence="1">
    <location>
        <begin position="47"/>
        <end position="66"/>
    </location>
</feature>
<dbReference type="Pfam" id="PF01899">
    <property type="entry name" value="MNHE"/>
    <property type="match status" value="1"/>
</dbReference>
<keyword evidence="1" id="KW-0812">Transmembrane</keyword>
<dbReference type="RefSeq" id="WP_310548339.1">
    <property type="nucleotide sequence ID" value="NZ_JAVKGR010000007.1"/>
</dbReference>
<reference evidence="2 3" key="1">
    <citation type="submission" date="2023-09" db="EMBL/GenBank/DDBJ databases">
        <title>Description of three actinobacteria isolated from air of manufacturing shop in a pharmaceutical factory.</title>
        <authorList>
            <person name="Zhang D.-F."/>
        </authorList>
    </citation>
    <scope>NUCLEOTIDE SEQUENCE [LARGE SCALE GENOMIC DNA]</scope>
    <source>
        <strain evidence="2 3">LY-0111</strain>
    </source>
</reference>
<evidence type="ECO:0000256" key="1">
    <source>
        <dbReference type="SAM" id="Phobius"/>
    </source>
</evidence>
<accession>A0ABU2DS97</accession>